<dbReference type="Proteomes" id="UP000195437">
    <property type="component" value="Chromosome"/>
</dbReference>
<proteinExistence type="predicted"/>
<dbReference type="KEGG" id="tum:CBW65_10135"/>
<organism evidence="1 2">
    <name type="scientific">Tumebacillus avium</name>
    <dbReference type="NCBI Taxonomy" id="1903704"/>
    <lineage>
        <taxon>Bacteria</taxon>
        <taxon>Bacillati</taxon>
        <taxon>Bacillota</taxon>
        <taxon>Bacilli</taxon>
        <taxon>Bacillales</taxon>
        <taxon>Alicyclobacillaceae</taxon>
        <taxon>Tumebacillus</taxon>
    </lineage>
</organism>
<dbReference type="SUPFAM" id="SSF52540">
    <property type="entry name" value="P-loop containing nucleoside triphosphate hydrolases"/>
    <property type="match status" value="1"/>
</dbReference>
<dbReference type="AlphaFoldDB" id="A0A1Y0IP87"/>
<dbReference type="Gene3D" id="3.40.50.300">
    <property type="entry name" value="P-loop containing nucleotide triphosphate hydrolases"/>
    <property type="match status" value="1"/>
</dbReference>
<accession>A0A1Y0IP87</accession>
<dbReference type="InterPro" id="IPR027417">
    <property type="entry name" value="P-loop_NTPase"/>
</dbReference>
<keyword evidence="2" id="KW-1185">Reference proteome</keyword>
<name>A0A1Y0IP87_9BACL</name>
<gene>
    <name evidence="1" type="ORF">CBW65_10135</name>
</gene>
<reference evidence="2" key="1">
    <citation type="submission" date="2017-05" db="EMBL/GenBank/DDBJ databases">
        <authorList>
            <person name="Sung H."/>
        </authorList>
    </citation>
    <scope>NUCLEOTIDE SEQUENCE [LARGE SCALE GENOMIC DNA]</scope>
    <source>
        <strain evidence="2">AR23208</strain>
    </source>
</reference>
<evidence type="ECO:0000313" key="1">
    <source>
        <dbReference type="EMBL" id="ARU61315.1"/>
    </source>
</evidence>
<protein>
    <recommendedName>
        <fullName evidence="3">Uridine kinase</fullName>
    </recommendedName>
</protein>
<dbReference type="EMBL" id="CP021434">
    <property type="protein sequence ID" value="ARU61315.1"/>
    <property type="molecule type" value="Genomic_DNA"/>
</dbReference>
<dbReference type="PANTHER" id="PTHR10285">
    <property type="entry name" value="URIDINE KINASE"/>
    <property type="match status" value="1"/>
</dbReference>
<evidence type="ECO:0008006" key="3">
    <source>
        <dbReference type="Google" id="ProtNLM"/>
    </source>
</evidence>
<dbReference type="Pfam" id="PF13238">
    <property type="entry name" value="AAA_18"/>
    <property type="match status" value="1"/>
</dbReference>
<sequence>MWRDKNRSMIFLNEALGKKQPGQRMLLGIDGLSGAGKTTLVQGLVTELEERGIETAVLHIDDLITDRSTRYGSGQSEWYEHYRLQWDVAGIAENVFLAWKRGDRQLKLGVYDYAKDMVQRQTLKVPQDGLLIVEGVYLQRKEWRDFFDYLLYIDCPRDIRFERITRRGGQDLHDPARIELYKRRYWAAEDHYVLTERPRERADFVCELSE</sequence>
<evidence type="ECO:0000313" key="2">
    <source>
        <dbReference type="Proteomes" id="UP000195437"/>
    </source>
</evidence>